<dbReference type="Proteomes" id="UP000182508">
    <property type="component" value="Unassembled WGS sequence"/>
</dbReference>
<dbReference type="Pfam" id="PF10531">
    <property type="entry name" value="SLBB"/>
    <property type="match status" value="1"/>
</dbReference>
<dbReference type="EMBL" id="FMXP01000017">
    <property type="protein sequence ID" value="SDB27640.1"/>
    <property type="molecule type" value="Genomic_DNA"/>
</dbReference>
<evidence type="ECO:0000259" key="2">
    <source>
        <dbReference type="SMART" id="SM00278"/>
    </source>
</evidence>
<dbReference type="GO" id="GO:0015628">
    <property type="term" value="P:protein secretion by the type II secretion system"/>
    <property type="evidence" value="ECO:0007669"/>
    <property type="project" value="TreeGrafter"/>
</dbReference>
<dbReference type="SMART" id="SM00278">
    <property type="entry name" value="HhH1"/>
    <property type="match status" value="2"/>
</dbReference>
<sequence length="225" mass="24259">MRNQYLEKCRKWISGHQLLTGLLGSLLVMATAFVVWTQVLSPQEEQVAEAPLLSLVEEVSNDKVEESAEERPESSTEIMVDIKGAVKKEGVYSLATGSRVTDVIRLAGGFTAEADKKSVNLAQKLTDEEVIYVATVDEDLSLIETTANRGETPGTSKAGDDGKVNLNRASAAELQAISGIGEKRAQDIIAYREAEGGFTSVDELINVSGIGAKTLERLKTEVCID</sequence>
<keyword evidence="1" id="KW-0472">Membrane</keyword>
<keyword evidence="1" id="KW-1133">Transmembrane helix</keyword>
<dbReference type="InterPro" id="IPR010994">
    <property type="entry name" value="RuvA_2-like"/>
</dbReference>
<proteinExistence type="predicted"/>
<evidence type="ECO:0000313" key="3">
    <source>
        <dbReference type="EMBL" id="SDB27640.1"/>
    </source>
</evidence>
<dbReference type="eggNOG" id="COG1555">
    <property type="taxonomic scope" value="Bacteria"/>
</dbReference>
<gene>
    <name evidence="3" type="ORF">SAMN02910293_01392</name>
</gene>
<evidence type="ECO:0000313" key="4">
    <source>
        <dbReference type="Proteomes" id="UP000182508"/>
    </source>
</evidence>
<reference evidence="3 4" key="1">
    <citation type="submission" date="2016-10" db="EMBL/GenBank/DDBJ databases">
        <authorList>
            <person name="de Groot N.N."/>
        </authorList>
    </citation>
    <scope>NUCLEOTIDE SEQUENCE [LARGE SCALE GENOMIC DNA]</scope>
    <source>
        <strain evidence="3 4">A-4</strain>
    </source>
</reference>
<keyword evidence="1" id="KW-0812">Transmembrane</keyword>
<accession>A0A1G6C462</accession>
<dbReference type="PANTHER" id="PTHR21180">
    <property type="entry name" value="ENDONUCLEASE/EXONUCLEASE/PHOSPHATASE FAMILY DOMAIN-CONTAINING PROTEIN 1"/>
    <property type="match status" value="1"/>
</dbReference>
<feature type="transmembrane region" description="Helical" evidence="1">
    <location>
        <begin position="12"/>
        <end position="36"/>
    </location>
</feature>
<dbReference type="RefSeq" id="WP_074486153.1">
    <property type="nucleotide sequence ID" value="NZ_FMXP01000017.1"/>
</dbReference>
<keyword evidence="4" id="KW-1185">Reference proteome</keyword>
<protein>
    <submittedName>
        <fullName evidence="3">Competence protein ComEA</fullName>
    </submittedName>
</protein>
<dbReference type="Gene3D" id="1.10.150.320">
    <property type="entry name" value="Photosystem II 12 kDa extrinsic protein"/>
    <property type="match status" value="1"/>
</dbReference>
<dbReference type="InterPro" id="IPR051675">
    <property type="entry name" value="Endo/Exo/Phosphatase_dom_1"/>
</dbReference>
<dbReference type="STRING" id="439219.SAMN02910293_01392"/>
<organism evidence="3 4">
    <name type="scientific">Streptococcus henryi</name>
    <dbReference type="NCBI Taxonomy" id="439219"/>
    <lineage>
        <taxon>Bacteria</taxon>
        <taxon>Bacillati</taxon>
        <taxon>Bacillota</taxon>
        <taxon>Bacilli</taxon>
        <taxon>Lactobacillales</taxon>
        <taxon>Streptococcaceae</taxon>
        <taxon>Streptococcus</taxon>
    </lineage>
</organism>
<dbReference type="AlphaFoldDB" id="A0A1G6C462"/>
<dbReference type="InterPro" id="IPR003583">
    <property type="entry name" value="Hlx-hairpin-Hlx_DNA-bd_motif"/>
</dbReference>
<dbReference type="NCBIfam" id="TIGR00426">
    <property type="entry name" value="competence protein ComEA helix-hairpin-helix repeat region"/>
    <property type="match status" value="1"/>
</dbReference>
<dbReference type="GO" id="GO:0015627">
    <property type="term" value="C:type II protein secretion system complex"/>
    <property type="evidence" value="ECO:0007669"/>
    <property type="project" value="TreeGrafter"/>
</dbReference>
<dbReference type="GO" id="GO:0006281">
    <property type="term" value="P:DNA repair"/>
    <property type="evidence" value="ECO:0007669"/>
    <property type="project" value="InterPro"/>
</dbReference>
<name>A0A1G6C462_9STRE</name>
<dbReference type="Pfam" id="PF12836">
    <property type="entry name" value="HHH_3"/>
    <property type="match status" value="1"/>
</dbReference>
<dbReference type="SUPFAM" id="SSF47781">
    <property type="entry name" value="RuvA domain 2-like"/>
    <property type="match status" value="1"/>
</dbReference>
<dbReference type="GO" id="GO:0003677">
    <property type="term" value="F:DNA binding"/>
    <property type="evidence" value="ECO:0007669"/>
    <property type="project" value="InterPro"/>
</dbReference>
<dbReference type="InterPro" id="IPR004509">
    <property type="entry name" value="Competence_ComEA_HhH"/>
</dbReference>
<feature type="domain" description="Helix-hairpin-helix DNA-binding motif class 1" evidence="2">
    <location>
        <begin position="172"/>
        <end position="191"/>
    </location>
</feature>
<dbReference type="InterPro" id="IPR019554">
    <property type="entry name" value="Soluble_ligand-bd"/>
</dbReference>
<dbReference type="PANTHER" id="PTHR21180:SF32">
    <property type="entry name" value="ENDONUCLEASE_EXONUCLEASE_PHOSPHATASE FAMILY DOMAIN-CONTAINING PROTEIN 1"/>
    <property type="match status" value="1"/>
</dbReference>
<feature type="domain" description="Helix-hairpin-helix DNA-binding motif class 1" evidence="2">
    <location>
        <begin position="202"/>
        <end position="221"/>
    </location>
</feature>
<evidence type="ECO:0000256" key="1">
    <source>
        <dbReference type="SAM" id="Phobius"/>
    </source>
</evidence>